<reference evidence="1" key="2">
    <citation type="submission" date="2014-01" db="EMBL/GenBank/DDBJ databases">
        <authorList>
            <person name="Aslett M."/>
        </authorList>
    </citation>
    <scope>NUCLEOTIDE SEQUENCE [LARGE SCALE GENOMIC DNA]</scope>
    <source>
        <strain evidence="1">DB27</strain>
    </source>
</reference>
<accession>W8Y0J4</accession>
<dbReference type="AlphaFoldDB" id="W8Y0J4"/>
<reference evidence="1" key="1">
    <citation type="submission" date="2014-01" db="EMBL/GenBank/DDBJ databases">
        <title>Draft genome sequence of highly nematicidal Bacillus thuringiensis DB27.</title>
        <authorList>
            <person name="Iatsenko I."/>
            <person name="Pickard D."/>
            <person name="Corton C."/>
            <person name="Dougan G."/>
            <person name="Sommer R.J."/>
        </authorList>
    </citation>
    <scope>NUCLEOTIDE SEQUENCE [LARGE SCALE GENOMIC DNA]</scope>
    <source>
        <strain evidence="1">DB27</strain>
    </source>
</reference>
<sequence>MIISKNEKRCDLFDERYDDLFMFTWNDYMKIKQNREKNFCIEEEKAIIHNIKKKTEIANVDNISRTQSYQEYYLRNSEIRWAFLASMVSRNAGWNMTDLEGRYYATVLPRTVKKHLFLLYEQANWIIFLDAFPQLLLYEESKKRHAPLFHLLQYFNVSIFMEKEWLLFWERRDMNRLMTALIINEQNKIQKPVIENTYFKKHVFHTALFKVQERLHISAVIFPTIEGRMYGFSVYQFETLQKRIELGKKLAWLLFHPIYNGSFYKFALQTTHTGSREDYEVYAKETRKSYTPTLRDIYPVILHGEIKMRDWFCANMKMNVLFVLEEPKGEVNITEWYRRKREQIYRLSIVNRFAKRIDEFMI</sequence>
<dbReference type="InterPro" id="IPR019658">
    <property type="entry name" value="DUF2515"/>
</dbReference>
<dbReference type="EMBL" id="HG810017">
    <property type="protein sequence ID" value="CDN34949.1"/>
    <property type="molecule type" value="Genomic_DNA"/>
</dbReference>
<gene>
    <name evidence="1" type="ORF">BTDB27_001291</name>
</gene>
<dbReference type="Pfam" id="PF10720">
    <property type="entry name" value="DUF2515"/>
    <property type="match status" value="1"/>
</dbReference>
<name>W8Y0J4_BACTU</name>
<organism evidence="1">
    <name type="scientific">Bacillus thuringiensis DB27</name>
    <dbReference type="NCBI Taxonomy" id="1431339"/>
    <lineage>
        <taxon>Bacteria</taxon>
        <taxon>Bacillati</taxon>
        <taxon>Bacillota</taxon>
        <taxon>Bacilli</taxon>
        <taxon>Bacillales</taxon>
        <taxon>Bacillaceae</taxon>
        <taxon>Bacillus</taxon>
        <taxon>Bacillus cereus group</taxon>
    </lineage>
</organism>
<protein>
    <recommendedName>
        <fullName evidence="2">DUF2515 domain-containing protein</fullName>
    </recommendedName>
</protein>
<proteinExistence type="predicted"/>
<evidence type="ECO:0008006" key="2">
    <source>
        <dbReference type="Google" id="ProtNLM"/>
    </source>
</evidence>
<dbReference type="HOGENOM" id="CLU_032297_1_0_9"/>
<dbReference type="Proteomes" id="UP000030682">
    <property type="component" value="Unassembled WGS sequence"/>
</dbReference>
<evidence type="ECO:0000313" key="1">
    <source>
        <dbReference type="EMBL" id="CDN34949.1"/>
    </source>
</evidence>